<dbReference type="PRINTS" id="PR00503">
    <property type="entry name" value="BROMODOMAIN"/>
</dbReference>
<feature type="domain" description="Bromo" evidence="3">
    <location>
        <begin position="93"/>
        <end position="166"/>
    </location>
</feature>
<dbReference type="Gene3D" id="1.20.920.10">
    <property type="entry name" value="Bromodomain-like"/>
    <property type="match status" value="1"/>
</dbReference>
<dbReference type="PANTHER" id="PTHR46136">
    <property type="entry name" value="TRANSCRIPTION FACTOR GTE8"/>
    <property type="match status" value="1"/>
</dbReference>
<dbReference type="InterPro" id="IPR001487">
    <property type="entry name" value="Bromodomain"/>
</dbReference>
<evidence type="ECO:0000256" key="2">
    <source>
        <dbReference type="PROSITE-ProRule" id="PRU00035"/>
    </source>
</evidence>
<name>C1EI63_MICCC</name>
<keyword evidence="1 2" id="KW-0103">Bromodomain</keyword>
<proteinExistence type="predicted"/>
<evidence type="ECO:0000313" key="4">
    <source>
        <dbReference type="EMBL" id="ACO67804.1"/>
    </source>
</evidence>
<gene>
    <name evidence="4" type="ORF">MICPUN_88651</name>
</gene>
<dbReference type="InterPro" id="IPR052442">
    <property type="entry name" value="Env_Response_Regulator"/>
</dbReference>
<dbReference type="Proteomes" id="UP000002009">
    <property type="component" value="Chromosome 15"/>
</dbReference>
<dbReference type="InterPro" id="IPR018359">
    <property type="entry name" value="Bromodomain_CS"/>
</dbReference>
<organism evidence="4 5">
    <name type="scientific">Micromonas commoda (strain RCC299 / NOUM17 / CCMP2709)</name>
    <name type="common">Picoplanktonic green alga</name>
    <dbReference type="NCBI Taxonomy" id="296587"/>
    <lineage>
        <taxon>Eukaryota</taxon>
        <taxon>Viridiplantae</taxon>
        <taxon>Chlorophyta</taxon>
        <taxon>Mamiellophyceae</taxon>
        <taxon>Mamiellales</taxon>
        <taxon>Mamiellaceae</taxon>
        <taxon>Micromonas</taxon>
    </lineage>
</organism>
<dbReference type="GeneID" id="8249477"/>
<dbReference type="SUPFAM" id="SSF47370">
    <property type="entry name" value="Bromodomain"/>
    <property type="match status" value="1"/>
</dbReference>
<dbReference type="AlphaFoldDB" id="C1EI63"/>
<evidence type="ECO:0000256" key="1">
    <source>
        <dbReference type="ARBA" id="ARBA00023117"/>
    </source>
</evidence>
<sequence length="208" mass="23607">MGRGVQRGERVDTELGSAYFTHEDETPFDIGQKLRIHGNTLVSLNSWYLPGLKLRSKLKAGTRLWLEARFDDEEEILNDDLKGRLEKVINALQRHRFYFIFAQPVDPVALNIPDYFDVVKTPMDLGTVANKVRNGAYKGDVTDFEDDARLVFSNCRAYNPPGSDAATMGDAVEKEFDKKWIELGFVFKDETREMPKPPGAGGDEMRTK</sequence>
<protein>
    <submittedName>
        <fullName evidence="4">Bromodomain-containing protein</fullName>
    </submittedName>
</protein>
<dbReference type="InParanoid" id="C1EI63"/>
<accession>C1EI63</accession>
<dbReference type="eggNOG" id="KOG1474">
    <property type="taxonomic scope" value="Eukaryota"/>
</dbReference>
<dbReference type="PROSITE" id="PS00633">
    <property type="entry name" value="BROMODOMAIN_1"/>
    <property type="match status" value="1"/>
</dbReference>
<dbReference type="KEGG" id="mis:MICPUN_88651"/>
<dbReference type="PANTHER" id="PTHR46136:SF1">
    <property type="entry name" value="TRANSCRIPTION FACTOR GTE11-RELATED"/>
    <property type="match status" value="1"/>
</dbReference>
<dbReference type="PROSITE" id="PS50014">
    <property type="entry name" value="BROMODOMAIN_2"/>
    <property type="match status" value="1"/>
</dbReference>
<dbReference type="STRING" id="296587.C1EI63"/>
<dbReference type="InterPro" id="IPR036427">
    <property type="entry name" value="Bromodomain-like_sf"/>
</dbReference>
<evidence type="ECO:0000313" key="5">
    <source>
        <dbReference type="Proteomes" id="UP000002009"/>
    </source>
</evidence>
<dbReference type="SMART" id="SM00297">
    <property type="entry name" value="BROMO"/>
    <property type="match status" value="1"/>
</dbReference>
<keyword evidence="5" id="KW-1185">Reference proteome</keyword>
<reference evidence="4 5" key="1">
    <citation type="journal article" date="2009" name="Science">
        <title>Green evolution and dynamic adaptations revealed by genomes of the marine picoeukaryotes Micromonas.</title>
        <authorList>
            <person name="Worden A.Z."/>
            <person name="Lee J.H."/>
            <person name="Mock T."/>
            <person name="Rouze P."/>
            <person name="Simmons M.P."/>
            <person name="Aerts A.L."/>
            <person name="Allen A.E."/>
            <person name="Cuvelier M.L."/>
            <person name="Derelle E."/>
            <person name="Everett M.V."/>
            <person name="Foulon E."/>
            <person name="Grimwood J."/>
            <person name="Gundlach H."/>
            <person name="Henrissat B."/>
            <person name="Napoli C."/>
            <person name="McDonald S.M."/>
            <person name="Parker M.S."/>
            <person name="Rombauts S."/>
            <person name="Salamov A."/>
            <person name="Von Dassow P."/>
            <person name="Badger J.H."/>
            <person name="Coutinho P.M."/>
            <person name="Demir E."/>
            <person name="Dubchak I."/>
            <person name="Gentemann C."/>
            <person name="Eikrem W."/>
            <person name="Gready J.E."/>
            <person name="John U."/>
            <person name="Lanier W."/>
            <person name="Lindquist E.A."/>
            <person name="Lucas S."/>
            <person name="Mayer K.F."/>
            <person name="Moreau H."/>
            <person name="Not F."/>
            <person name="Otillar R."/>
            <person name="Panaud O."/>
            <person name="Pangilinan J."/>
            <person name="Paulsen I."/>
            <person name="Piegu B."/>
            <person name="Poliakov A."/>
            <person name="Robbens S."/>
            <person name="Schmutz J."/>
            <person name="Toulza E."/>
            <person name="Wyss T."/>
            <person name="Zelensky A."/>
            <person name="Zhou K."/>
            <person name="Armbrust E.V."/>
            <person name="Bhattacharya D."/>
            <person name="Goodenough U.W."/>
            <person name="Van de Peer Y."/>
            <person name="Grigoriev I.V."/>
        </authorList>
    </citation>
    <scope>NUCLEOTIDE SEQUENCE [LARGE SCALE GENOMIC DNA]</scope>
    <source>
        <strain evidence="5">RCC299 / NOUM17</strain>
    </source>
</reference>
<evidence type="ECO:0000259" key="3">
    <source>
        <dbReference type="PROSITE" id="PS50014"/>
    </source>
</evidence>
<dbReference type="OrthoDB" id="21449at2759"/>
<dbReference type="RefSeq" id="XP_002506546.1">
    <property type="nucleotide sequence ID" value="XM_002506500.1"/>
</dbReference>
<dbReference type="EMBL" id="CP001333">
    <property type="protein sequence ID" value="ACO67804.1"/>
    <property type="molecule type" value="Genomic_DNA"/>
</dbReference>
<dbReference type="Pfam" id="PF00439">
    <property type="entry name" value="Bromodomain"/>
    <property type="match status" value="1"/>
</dbReference>